<gene>
    <name evidence="5" type="ORF">DRJ04_07565</name>
</gene>
<dbReference type="PRINTS" id="PR00368">
    <property type="entry name" value="FADPNR"/>
</dbReference>
<dbReference type="InterPro" id="IPR009051">
    <property type="entry name" value="Helical_ferredxn"/>
</dbReference>
<dbReference type="InterPro" id="IPR023753">
    <property type="entry name" value="FAD/NAD-binding_dom"/>
</dbReference>
<dbReference type="Pfam" id="PF12838">
    <property type="entry name" value="Fer4_7"/>
    <property type="match status" value="1"/>
</dbReference>
<dbReference type="Gene3D" id="3.30.70.3270">
    <property type="match status" value="1"/>
</dbReference>
<keyword evidence="1" id="KW-0479">Metal-binding</keyword>
<evidence type="ECO:0000259" key="4">
    <source>
        <dbReference type="PROSITE" id="PS51379"/>
    </source>
</evidence>
<evidence type="ECO:0000313" key="5">
    <source>
        <dbReference type="EMBL" id="RLE11700.1"/>
    </source>
</evidence>
<evidence type="ECO:0000256" key="2">
    <source>
        <dbReference type="ARBA" id="ARBA00023004"/>
    </source>
</evidence>
<accession>A0A662D7B6</accession>
<dbReference type="Proteomes" id="UP000280417">
    <property type="component" value="Unassembled WGS sequence"/>
</dbReference>
<proteinExistence type="predicted"/>
<dbReference type="SUPFAM" id="SSF54862">
    <property type="entry name" value="4Fe-4S ferredoxins"/>
    <property type="match status" value="1"/>
</dbReference>
<comment type="caution">
    <text evidence="5">The sequence shown here is derived from an EMBL/GenBank/DDBJ whole genome shotgun (WGS) entry which is preliminary data.</text>
</comment>
<dbReference type="EMBL" id="QMQA01000227">
    <property type="protein sequence ID" value="RLE11700.1"/>
    <property type="molecule type" value="Genomic_DNA"/>
</dbReference>
<dbReference type="PANTHER" id="PTHR42783">
    <property type="entry name" value="GLUTAMATE SYNTHASE [NADPH] SMALL CHAIN"/>
    <property type="match status" value="1"/>
</dbReference>
<dbReference type="PRINTS" id="PR00469">
    <property type="entry name" value="PNDRDTASEII"/>
</dbReference>
<evidence type="ECO:0000313" key="6">
    <source>
        <dbReference type="Proteomes" id="UP000280417"/>
    </source>
</evidence>
<dbReference type="PROSITE" id="PS51379">
    <property type="entry name" value="4FE4S_FER_2"/>
    <property type="match status" value="3"/>
</dbReference>
<keyword evidence="2" id="KW-0408">Iron</keyword>
<dbReference type="InterPro" id="IPR017896">
    <property type="entry name" value="4Fe4S_Fe-S-bd"/>
</dbReference>
<dbReference type="Pfam" id="PF07992">
    <property type="entry name" value="Pyr_redox_2"/>
    <property type="match status" value="1"/>
</dbReference>
<dbReference type="GO" id="GO:0046872">
    <property type="term" value="F:metal ion binding"/>
    <property type="evidence" value="ECO:0007669"/>
    <property type="project" value="UniProtKB-KW"/>
</dbReference>
<dbReference type="InterPro" id="IPR028261">
    <property type="entry name" value="DPD_II"/>
</dbReference>
<feature type="domain" description="4Fe-4S ferredoxin-type" evidence="4">
    <location>
        <begin position="198"/>
        <end position="226"/>
    </location>
</feature>
<dbReference type="SUPFAM" id="SSF46548">
    <property type="entry name" value="alpha-helical ferredoxin"/>
    <property type="match status" value="1"/>
</dbReference>
<dbReference type="AlphaFoldDB" id="A0A662D7B6"/>
<name>A0A662D7B6_UNCAE</name>
<organism evidence="5 6">
    <name type="scientific">Aerophobetes bacterium</name>
    <dbReference type="NCBI Taxonomy" id="2030807"/>
    <lineage>
        <taxon>Bacteria</taxon>
        <taxon>Candidatus Aerophobota</taxon>
    </lineage>
</organism>
<feature type="domain" description="4Fe-4S ferredoxin-type" evidence="4">
    <location>
        <begin position="83"/>
        <end position="112"/>
    </location>
</feature>
<dbReference type="Gene3D" id="1.10.1060.10">
    <property type="entry name" value="Alpha-helical ferredoxin"/>
    <property type="match status" value="1"/>
</dbReference>
<dbReference type="InterPro" id="IPR017900">
    <property type="entry name" value="4Fe4S_Fe_S_CS"/>
</dbReference>
<dbReference type="InterPro" id="IPR036188">
    <property type="entry name" value="FAD/NAD-bd_sf"/>
</dbReference>
<dbReference type="GO" id="GO:0016491">
    <property type="term" value="F:oxidoreductase activity"/>
    <property type="evidence" value="ECO:0007669"/>
    <property type="project" value="InterPro"/>
</dbReference>
<dbReference type="Gene3D" id="3.50.50.60">
    <property type="entry name" value="FAD/NAD(P)-binding domain"/>
    <property type="match status" value="2"/>
</dbReference>
<dbReference type="PANTHER" id="PTHR42783:SF3">
    <property type="entry name" value="GLUTAMATE SYNTHASE [NADPH] SMALL CHAIN-RELATED"/>
    <property type="match status" value="1"/>
</dbReference>
<sequence>MKNTAEKKSSVTPIKTLKFLFKKPITFKFPFETREASPRYRGFHLNDWEKCTGCGNCADICPNSAITMIEIPEIVPEPGKKNERPQIDYGRCCFCALCVDICPPGSLRLSRDYIHIDHATDSFVYLPKDEKADTEHFVKPEDYSIFQASLNHRKQYFEGFVSDLNFTLFDPEREPVEILPASERVRSFIEEMKGYTEEQAKKEALRCLECSLCEEVCPAHMKISDYIKAIYNENLTESVRKIYEDNPLPGVCGRVCTHKCETACSIGYRGEPVAIRWLKRYAVDNLETGKIKEVISIFKGPELKRKVSIIGSGPSGLSAAYYLSLMGYQVVIYEAKAKPGGIMRYGIPKYRLPESALDRDIDIIKSMGVEIKLNTKVGKDIEFEKIKEESDAVFIATGFPEPRSTGIKGIDSEGCYQALNLLEKIACGEKIKVGEKVVIIGGGNVAFDIGRSLARLQMKKFGKVKITLTCLEKEGEMLADREEIEEGSEEGLVIKPGRSPKEGLFDENGRIRGLRTVKCLSIFDEEGRFNPKVDETDVEDYEGNMIVEAIGQAPDYSYLDKEILDDLEIVRGRIVTDEYGRTKIPWLFAGGDIVHGPDIIHAIADGHRAAQGIDLYLGSKSEKVN</sequence>
<dbReference type="GO" id="GO:0051536">
    <property type="term" value="F:iron-sulfur cluster binding"/>
    <property type="evidence" value="ECO:0007669"/>
    <property type="project" value="UniProtKB-KW"/>
</dbReference>
<protein>
    <submittedName>
        <fullName evidence="5">Oxidoreductase</fullName>
    </submittedName>
</protein>
<keyword evidence="3" id="KW-0411">Iron-sulfur</keyword>
<evidence type="ECO:0000256" key="1">
    <source>
        <dbReference type="ARBA" id="ARBA00022723"/>
    </source>
</evidence>
<reference evidence="5 6" key="1">
    <citation type="submission" date="2018-06" db="EMBL/GenBank/DDBJ databases">
        <title>Extensive metabolic versatility and redundancy in microbially diverse, dynamic hydrothermal sediments.</title>
        <authorList>
            <person name="Dombrowski N."/>
            <person name="Teske A."/>
            <person name="Baker B.J."/>
        </authorList>
    </citation>
    <scope>NUCLEOTIDE SEQUENCE [LARGE SCALE GENOMIC DNA]</scope>
    <source>
        <strain evidence="5">B3_G15</strain>
    </source>
</reference>
<evidence type="ECO:0000256" key="3">
    <source>
        <dbReference type="ARBA" id="ARBA00023014"/>
    </source>
</evidence>
<dbReference type="SUPFAM" id="SSF51905">
    <property type="entry name" value="FAD/NAD(P)-binding domain"/>
    <property type="match status" value="1"/>
</dbReference>
<feature type="domain" description="4Fe-4S ferredoxin-type" evidence="4">
    <location>
        <begin position="41"/>
        <end position="71"/>
    </location>
</feature>
<dbReference type="PROSITE" id="PS00198">
    <property type="entry name" value="4FE4S_FER_1"/>
    <property type="match status" value="3"/>
</dbReference>
<dbReference type="Pfam" id="PF14691">
    <property type="entry name" value="Fer4_20"/>
    <property type="match status" value="1"/>
</dbReference>
<dbReference type="SUPFAM" id="SSF51971">
    <property type="entry name" value="Nucleotide-binding domain"/>
    <property type="match status" value="1"/>
</dbReference>